<dbReference type="EMBL" id="JAHKNI010000009">
    <property type="protein sequence ID" value="MBU3064929.1"/>
    <property type="molecule type" value="Genomic_DNA"/>
</dbReference>
<dbReference type="Proteomes" id="UP000733379">
    <property type="component" value="Unassembled WGS sequence"/>
</dbReference>
<dbReference type="SMART" id="SM00342">
    <property type="entry name" value="HTH_ARAC"/>
    <property type="match status" value="1"/>
</dbReference>
<gene>
    <name evidence="4" type="ORF">KO481_25785</name>
</gene>
<dbReference type="InterPro" id="IPR018060">
    <property type="entry name" value="HTH_AraC"/>
</dbReference>
<keyword evidence="1" id="KW-0805">Transcription regulation</keyword>
<dbReference type="Pfam" id="PF01965">
    <property type="entry name" value="DJ-1_PfpI"/>
    <property type="match status" value="1"/>
</dbReference>
<feature type="domain" description="HTH araC/xylS-type" evidence="3">
    <location>
        <begin position="222"/>
        <end position="320"/>
    </location>
</feature>
<dbReference type="PANTHER" id="PTHR43130">
    <property type="entry name" value="ARAC-FAMILY TRANSCRIPTIONAL REGULATOR"/>
    <property type="match status" value="1"/>
</dbReference>
<dbReference type="Gene3D" id="3.40.50.880">
    <property type="match status" value="1"/>
</dbReference>
<sequence>MEAAVFVFDRVADFGLASVVEAFNMANALLPELESPPAPWHVRIVSLGASVRSAHGHLVPTTPLDDLQGEIDVMIVPAIGVLDIQELVDLVSGPSSHPLLERISAAHRQGTHVAAACTGTFFLAEAGVLDDLEATTSWWLGPTFRRRYPKIQVHEGRTLCRATGATTAGASLSHLDLALSLIRTTSPALAELVARYLAIGDRGPQIEFSIPEVVARGNSLVASFERWVRERVADQFTVTDAARALGVTPRSLQRVMQAELGMSPTDFVDEIRLERATTLLRTTDLSVDSVAARVGYLNAGTLRALFRRRRGRTIAEVRGQIAPWRSGS</sequence>
<comment type="caution">
    <text evidence="4">The sequence shown here is derived from an EMBL/GenBank/DDBJ whole genome shotgun (WGS) entry which is preliminary data.</text>
</comment>
<evidence type="ECO:0000259" key="3">
    <source>
        <dbReference type="PROSITE" id="PS01124"/>
    </source>
</evidence>
<proteinExistence type="predicted"/>
<evidence type="ECO:0000256" key="2">
    <source>
        <dbReference type="ARBA" id="ARBA00023163"/>
    </source>
</evidence>
<name>A0ABS6B3W6_9NOCA</name>
<dbReference type="Pfam" id="PF12833">
    <property type="entry name" value="HTH_18"/>
    <property type="match status" value="1"/>
</dbReference>
<keyword evidence="2" id="KW-0804">Transcription</keyword>
<dbReference type="Gene3D" id="1.10.10.60">
    <property type="entry name" value="Homeodomain-like"/>
    <property type="match status" value="1"/>
</dbReference>
<organism evidence="4 5">
    <name type="scientific">Nocardia albiluteola</name>
    <dbReference type="NCBI Taxonomy" id="2842303"/>
    <lineage>
        <taxon>Bacteria</taxon>
        <taxon>Bacillati</taxon>
        <taxon>Actinomycetota</taxon>
        <taxon>Actinomycetes</taxon>
        <taxon>Mycobacteriales</taxon>
        <taxon>Nocardiaceae</taxon>
        <taxon>Nocardia</taxon>
    </lineage>
</organism>
<protein>
    <submittedName>
        <fullName evidence="4">Helix-turn-helix domain-containing protein</fullName>
    </submittedName>
</protein>
<dbReference type="InterPro" id="IPR002818">
    <property type="entry name" value="DJ-1/PfpI"/>
</dbReference>
<evidence type="ECO:0000256" key="1">
    <source>
        <dbReference type="ARBA" id="ARBA00023015"/>
    </source>
</evidence>
<dbReference type="PROSITE" id="PS01124">
    <property type="entry name" value="HTH_ARAC_FAMILY_2"/>
    <property type="match status" value="1"/>
</dbReference>
<dbReference type="PANTHER" id="PTHR43130:SF3">
    <property type="entry name" value="HTH-TYPE TRANSCRIPTIONAL REGULATOR RV1931C"/>
    <property type="match status" value="1"/>
</dbReference>
<dbReference type="InterPro" id="IPR029062">
    <property type="entry name" value="Class_I_gatase-like"/>
</dbReference>
<dbReference type="InterPro" id="IPR009057">
    <property type="entry name" value="Homeodomain-like_sf"/>
</dbReference>
<dbReference type="InterPro" id="IPR052158">
    <property type="entry name" value="INH-QAR"/>
</dbReference>
<dbReference type="RefSeq" id="WP_215920584.1">
    <property type="nucleotide sequence ID" value="NZ_JAHKNI010000009.1"/>
</dbReference>
<reference evidence="4 5" key="1">
    <citation type="submission" date="2021-06" db="EMBL/GenBank/DDBJ databases">
        <title>Actinomycetes sequencing.</title>
        <authorList>
            <person name="Shan Q."/>
        </authorList>
    </citation>
    <scope>NUCLEOTIDE SEQUENCE [LARGE SCALE GENOMIC DNA]</scope>
    <source>
        <strain evidence="4 5">NEAU-G5</strain>
    </source>
</reference>
<evidence type="ECO:0000313" key="4">
    <source>
        <dbReference type="EMBL" id="MBU3064929.1"/>
    </source>
</evidence>
<accession>A0ABS6B3W6</accession>
<dbReference type="SUPFAM" id="SSF52317">
    <property type="entry name" value="Class I glutamine amidotransferase-like"/>
    <property type="match status" value="1"/>
</dbReference>
<dbReference type="SUPFAM" id="SSF46689">
    <property type="entry name" value="Homeodomain-like"/>
    <property type="match status" value="1"/>
</dbReference>
<evidence type="ECO:0000313" key="5">
    <source>
        <dbReference type="Proteomes" id="UP000733379"/>
    </source>
</evidence>
<keyword evidence="5" id="KW-1185">Reference proteome</keyword>